<proteinExistence type="inferred from homology"/>
<dbReference type="GO" id="GO:0005886">
    <property type="term" value="C:plasma membrane"/>
    <property type="evidence" value="ECO:0007669"/>
    <property type="project" value="UniProtKB-SubCell"/>
</dbReference>
<dbReference type="InterPro" id="IPR036286">
    <property type="entry name" value="LexA/Signal_pep-like_sf"/>
</dbReference>
<dbReference type="Pfam" id="PF10502">
    <property type="entry name" value="Peptidase_S26"/>
    <property type="match status" value="1"/>
</dbReference>
<evidence type="ECO:0000256" key="7">
    <source>
        <dbReference type="PIRSR" id="PIRSR600223-1"/>
    </source>
</evidence>
<dbReference type="GO" id="GO:0006465">
    <property type="term" value="P:signal peptide processing"/>
    <property type="evidence" value="ECO:0007669"/>
    <property type="project" value="InterPro"/>
</dbReference>
<keyword evidence="6 8" id="KW-0378">Hydrolase</keyword>
<dbReference type="PROSITE" id="PS00760">
    <property type="entry name" value="SPASE_I_2"/>
    <property type="match status" value="1"/>
</dbReference>
<protein>
    <recommendedName>
        <fullName evidence="4 8">Signal peptidase I</fullName>
        <ecNumber evidence="4 8">3.4.21.89</ecNumber>
    </recommendedName>
</protein>
<comment type="subcellular location">
    <subcellularLocation>
        <location evidence="2">Cell membrane</location>
        <topology evidence="2">Single-pass type II membrane protein</topology>
    </subcellularLocation>
    <subcellularLocation>
        <location evidence="9">Membrane</location>
        <topology evidence="9">Single-pass type II membrane protein</topology>
    </subcellularLocation>
</comment>
<dbReference type="GO" id="GO:0004252">
    <property type="term" value="F:serine-type endopeptidase activity"/>
    <property type="evidence" value="ECO:0007669"/>
    <property type="project" value="InterPro"/>
</dbReference>
<dbReference type="PANTHER" id="PTHR43390">
    <property type="entry name" value="SIGNAL PEPTIDASE I"/>
    <property type="match status" value="1"/>
</dbReference>
<dbReference type="NCBIfam" id="TIGR02227">
    <property type="entry name" value="sigpep_I_bact"/>
    <property type="match status" value="1"/>
</dbReference>
<dbReference type="InterPro" id="IPR019533">
    <property type="entry name" value="Peptidase_S26"/>
</dbReference>
<sequence>MASLKKQKSSALRSTIELIVLFLVVILGTQLLMHYVLSKDIVQGTSMQPTLEDGDRLYSVRNKAVHRNNIVVIDAPDKPGQLYIKRVIGMPGDTVAVKSGTLYINGKKQNQPYLKTKFMQNELKAYAAQQGVAVGSLQFTTDFNIATLASTQSKTVPKGEYFVMGDNRLVSHDGRDFGFIAKDKVQSVVVWRYWPLNKMKVY</sequence>
<dbReference type="PATRIC" id="fig|1423769.4.peg.2791"/>
<keyword evidence="5 8" id="KW-0645">Protease</keyword>
<dbReference type="InterPro" id="IPR019756">
    <property type="entry name" value="Pept_S26A_signal_pept_1_Ser-AS"/>
</dbReference>
<evidence type="ECO:0000256" key="4">
    <source>
        <dbReference type="ARBA" id="ARBA00013208"/>
    </source>
</evidence>
<evidence type="ECO:0000256" key="1">
    <source>
        <dbReference type="ARBA" id="ARBA00000677"/>
    </source>
</evidence>
<evidence type="ECO:0000256" key="3">
    <source>
        <dbReference type="ARBA" id="ARBA00009370"/>
    </source>
</evidence>
<keyword evidence="12" id="KW-1185">Reference proteome</keyword>
<gene>
    <name evidence="11" type="ORF">FD01_GL002586</name>
</gene>
<dbReference type="GO" id="GO:0009003">
    <property type="term" value="F:signal peptidase activity"/>
    <property type="evidence" value="ECO:0007669"/>
    <property type="project" value="UniProtKB-EC"/>
</dbReference>
<reference evidence="11 12" key="1">
    <citation type="journal article" date="2015" name="Genome Announc.">
        <title>Expanding the biotechnology potential of lactobacilli through comparative genomics of 213 strains and associated genera.</title>
        <authorList>
            <person name="Sun Z."/>
            <person name="Harris H.M."/>
            <person name="McCann A."/>
            <person name="Guo C."/>
            <person name="Argimon S."/>
            <person name="Zhang W."/>
            <person name="Yang X."/>
            <person name="Jeffery I.B."/>
            <person name="Cooney J.C."/>
            <person name="Kagawa T.F."/>
            <person name="Liu W."/>
            <person name="Song Y."/>
            <person name="Salvetti E."/>
            <person name="Wrobel A."/>
            <person name="Rasinkangas P."/>
            <person name="Parkhill J."/>
            <person name="Rea M.C."/>
            <person name="O'Sullivan O."/>
            <person name="Ritari J."/>
            <person name="Douillard F.P."/>
            <person name="Paul Ross R."/>
            <person name="Yang R."/>
            <person name="Briner A.E."/>
            <person name="Felis G.E."/>
            <person name="de Vos W.M."/>
            <person name="Barrangou R."/>
            <person name="Klaenhammer T.R."/>
            <person name="Caufield P.W."/>
            <person name="Cui Y."/>
            <person name="Zhang H."/>
            <person name="O'Toole P.W."/>
        </authorList>
    </citation>
    <scope>NUCLEOTIDE SEQUENCE [LARGE SCALE GENOMIC DNA]</scope>
    <source>
        <strain evidence="11 12">DSM 13343</strain>
    </source>
</reference>
<dbReference type="Gene3D" id="2.10.109.10">
    <property type="entry name" value="Umud Fragment, subunit A"/>
    <property type="match status" value="1"/>
</dbReference>
<dbReference type="EC" id="3.4.21.89" evidence="4 8"/>
<comment type="catalytic activity">
    <reaction evidence="1 8">
        <text>Cleavage of hydrophobic, N-terminal signal or leader sequences from secreted and periplasmic proteins.</text>
        <dbReference type="EC" id="3.4.21.89"/>
    </reaction>
</comment>
<evidence type="ECO:0000256" key="9">
    <source>
        <dbReference type="RuleBase" id="RU362042"/>
    </source>
</evidence>
<dbReference type="PANTHER" id="PTHR43390:SF1">
    <property type="entry name" value="CHLOROPLAST PROCESSING PEPTIDASE"/>
    <property type="match status" value="1"/>
</dbReference>
<feature type="domain" description="Peptidase S26" evidence="10">
    <location>
        <begin position="16"/>
        <end position="194"/>
    </location>
</feature>
<evidence type="ECO:0000313" key="12">
    <source>
        <dbReference type="Proteomes" id="UP000051790"/>
    </source>
</evidence>
<dbReference type="EMBL" id="AZEU01000042">
    <property type="protein sequence ID" value="KRL52302.1"/>
    <property type="molecule type" value="Genomic_DNA"/>
</dbReference>
<dbReference type="CDD" id="cd06530">
    <property type="entry name" value="S26_SPase_I"/>
    <property type="match status" value="1"/>
</dbReference>
<evidence type="ECO:0000256" key="5">
    <source>
        <dbReference type="ARBA" id="ARBA00022670"/>
    </source>
</evidence>
<evidence type="ECO:0000256" key="8">
    <source>
        <dbReference type="RuleBase" id="RU003993"/>
    </source>
</evidence>
<accession>A0A0R1R7A5</accession>
<evidence type="ECO:0000256" key="2">
    <source>
        <dbReference type="ARBA" id="ARBA00004401"/>
    </source>
</evidence>
<dbReference type="InterPro" id="IPR019758">
    <property type="entry name" value="Pept_S26A_signal_pept_1_CS"/>
</dbReference>
<comment type="similarity">
    <text evidence="3 9">Belongs to the peptidase S26 family.</text>
</comment>
<evidence type="ECO:0000256" key="6">
    <source>
        <dbReference type="ARBA" id="ARBA00022801"/>
    </source>
</evidence>
<dbReference type="InterPro" id="IPR000223">
    <property type="entry name" value="Pept_S26A_signal_pept_1"/>
</dbReference>
<dbReference type="PROSITE" id="PS00501">
    <property type="entry name" value="SPASE_I_1"/>
    <property type="match status" value="1"/>
</dbReference>
<feature type="active site" evidence="7">
    <location>
        <position position="46"/>
    </location>
</feature>
<dbReference type="InterPro" id="IPR019757">
    <property type="entry name" value="Pept_S26A_signal_pept_1_Lys-AS"/>
</dbReference>
<dbReference type="Proteomes" id="UP000051790">
    <property type="component" value="Unassembled WGS sequence"/>
</dbReference>
<organism evidence="11 12">
    <name type="scientific">Lacticaseibacillus manihotivorans DSM 13343 = JCM 12514</name>
    <dbReference type="NCBI Taxonomy" id="1423769"/>
    <lineage>
        <taxon>Bacteria</taxon>
        <taxon>Bacillati</taxon>
        <taxon>Bacillota</taxon>
        <taxon>Bacilli</taxon>
        <taxon>Lactobacillales</taxon>
        <taxon>Lactobacillaceae</taxon>
        <taxon>Lacticaseibacillus</taxon>
    </lineage>
</organism>
<dbReference type="PRINTS" id="PR00727">
    <property type="entry name" value="LEADERPTASE"/>
</dbReference>
<dbReference type="AlphaFoldDB" id="A0A0R1R7A5"/>
<evidence type="ECO:0000259" key="10">
    <source>
        <dbReference type="Pfam" id="PF10502"/>
    </source>
</evidence>
<comment type="caution">
    <text evidence="11">The sequence shown here is derived from an EMBL/GenBank/DDBJ whole genome shotgun (WGS) entry which is preliminary data.</text>
</comment>
<feature type="active site" evidence="7">
    <location>
        <position position="85"/>
    </location>
</feature>
<evidence type="ECO:0000313" key="11">
    <source>
        <dbReference type="EMBL" id="KRL52302.1"/>
    </source>
</evidence>
<name>A0A0R1R7A5_9LACO</name>
<dbReference type="PROSITE" id="PS00761">
    <property type="entry name" value="SPASE_I_3"/>
    <property type="match status" value="1"/>
</dbReference>
<dbReference type="SUPFAM" id="SSF51306">
    <property type="entry name" value="LexA/Signal peptidase"/>
    <property type="match status" value="1"/>
</dbReference>